<organism evidence="3 4">
    <name type="scientific">Corynebacterium humireducens</name>
    <dbReference type="NCBI Taxonomy" id="1223514"/>
    <lineage>
        <taxon>Bacteria</taxon>
        <taxon>Bacillati</taxon>
        <taxon>Actinomycetota</taxon>
        <taxon>Actinomycetes</taxon>
        <taxon>Mycobacteriales</taxon>
        <taxon>Corynebacteriaceae</taxon>
        <taxon>Corynebacterium</taxon>
    </lineage>
</organism>
<protein>
    <submittedName>
        <fullName evidence="3">SpoIIE family protein phosphatase</fullName>
    </submittedName>
</protein>
<name>A0A7X6PPR9_9CORY</name>
<dbReference type="PANTHER" id="PTHR43156:SF2">
    <property type="entry name" value="STAGE II SPORULATION PROTEIN E"/>
    <property type="match status" value="1"/>
</dbReference>
<gene>
    <name evidence="3" type="ORF">GX859_11120</name>
</gene>
<evidence type="ECO:0000313" key="3">
    <source>
        <dbReference type="EMBL" id="NLA56820.1"/>
    </source>
</evidence>
<dbReference type="Pfam" id="PF07228">
    <property type="entry name" value="SpoIIE"/>
    <property type="match status" value="1"/>
</dbReference>
<dbReference type="InterPro" id="IPR036457">
    <property type="entry name" value="PPM-type-like_dom_sf"/>
</dbReference>
<reference evidence="3 4" key="1">
    <citation type="journal article" date="2020" name="Biotechnol. Biofuels">
        <title>New insights from the biogas microbiome by comprehensive genome-resolved metagenomics of nearly 1600 species originating from multiple anaerobic digesters.</title>
        <authorList>
            <person name="Campanaro S."/>
            <person name="Treu L."/>
            <person name="Rodriguez-R L.M."/>
            <person name="Kovalovszki A."/>
            <person name="Ziels R.M."/>
            <person name="Maus I."/>
            <person name="Zhu X."/>
            <person name="Kougias P.G."/>
            <person name="Basile A."/>
            <person name="Luo G."/>
            <person name="Schluter A."/>
            <person name="Konstantinidis K.T."/>
            <person name="Angelidaki I."/>
        </authorList>
    </citation>
    <scope>NUCLEOTIDE SEQUENCE [LARGE SCALE GENOMIC DNA]</scope>
    <source>
        <strain evidence="3">AS15tlH2ME_198</strain>
    </source>
</reference>
<evidence type="ECO:0000259" key="2">
    <source>
        <dbReference type="Pfam" id="PF07228"/>
    </source>
</evidence>
<accession>A0A7X6PPR9</accession>
<dbReference type="EMBL" id="JAAZHI010000214">
    <property type="protein sequence ID" value="NLA56820.1"/>
    <property type="molecule type" value="Genomic_DNA"/>
</dbReference>
<comment type="caution">
    <text evidence="3">The sequence shown here is derived from an EMBL/GenBank/DDBJ whole genome shotgun (WGS) entry which is preliminary data.</text>
</comment>
<dbReference type="InterPro" id="IPR052016">
    <property type="entry name" value="Bact_Sigma-Reg"/>
</dbReference>
<proteinExistence type="predicted"/>
<dbReference type="GO" id="GO:0016791">
    <property type="term" value="F:phosphatase activity"/>
    <property type="evidence" value="ECO:0007669"/>
    <property type="project" value="TreeGrafter"/>
</dbReference>
<evidence type="ECO:0000256" key="1">
    <source>
        <dbReference type="ARBA" id="ARBA00022801"/>
    </source>
</evidence>
<sequence>MGAMQGMRFEEGSGRLKEGEGLFLFTDGVTEAFNADEALLSEDVMDIWLSEMRSLGSEALVREMRLRISGFAGSAEQSDDITLLCFRYMGPDTRKAQTD</sequence>
<dbReference type="Proteomes" id="UP000557899">
    <property type="component" value="Unassembled WGS sequence"/>
</dbReference>
<dbReference type="AlphaFoldDB" id="A0A7X6PPR9"/>
<dbReference type="InterPro" id="IPR001932">
    <property type="entry name" value="PPM-type_phosphatase-like_dom"/>
</dbReference>
<dbReference type="PANTHER" id="PTHR43156">
    <property type="entry name" value="STAGE II SPORULATION PROTEIN E-RELATED"/>
    <property type="match status" value="1"/>
</dbReference>
<evidence type="ECO:0000313" key="4">
    <source>
        <dbReference type="Proteomes" id="UP000557899"/>
    </source>
</evidence>
<keyword evidence="1" id="KW-0378">Hydrolase</keyword>
<dbReference type="Gene3D" id="3.60.40.10">
    <property type="entry name" value="PPM-type phosphatase domain"/>
    <property type="match status" value="1"/>
</dbReference>
<feature type="domain" description="PPM-type phosphatase" evidence="2">
    <location>
        <begin position="1"/>
        <end position="88"/>
    </location>
</feature>